<dbReference type="GO" id="GO:0003677">
    <property type="term" value="F:DNA binding"/>
    <property type="evidence" value="ECO:0007669"/>
    <property type="project" value="UniProtKB-KW"/>
</dbReference>
<keyword evidence="4" id="KW-1185">Reference proteome</keyword>
<name>A0A6A6ZPT8_9PLEO</name>
<evidence type="ECO:0000313" key="4">
    <source>
        <dbReference type="Proteomes" id="UP000799424"/>
    </source>
</evidence>
<reference evidence="3" key="1">
    <citation type="journal article" date="2020" name="Stud. Mycol.">
        <title>101 Dothideomycetes genomes: a test case for predicting lifestyles and emergence of pathogens.</title>
        <authorList>
            <person name="Haridas S."/>
            <person name="Albert R."/>
            <person name="Binder M."/>
            <person name="Bloem J."/>
            <person name="Labutti K."/>
            <person name="Salamov A."/>
            <person name="Andreopoulos B."/>
            <person name="Baker S."/>
            <person name="Barry K."/>
            <person name="Bills G."/>
            <person name="Bluhm B."/>
            <person name="Cannon C."/>
            <person name="Castanera R."/>
            <person name="Culley D."/>
            <person name="Daum C."/>
            <person name="Ezra D."/>
            <person name="Gonzalez J."/>
            <person name="Henrissat B."/>
            <person name="Kuo A."/>
            <person name="Liang C."/>
            <person name="Lipzen A."/>
            <person name="Lutzoni F."/>
            <person name="Magnuson J."/>
            <person name="Mondo S."/>
            <person name="Nolan M."/>
            <person name="Ohm R."/>
            <person name="Pangilinan J."/>
            <person name="Park H.-J."/>
            <person name="Ramirez L."/>
            <person name="Alfaro M."/>
            <person name="Sun H."/>
            <person name="Tritt A."/>
            <person name="Yoshinaga Y."/>
            <person name="Zwiers L.-H."/>
            <person name="Turgeon B."/>
            <person name="Goodwin S."/>
            <person name="Spatafora J."/>
            <person name="Crous P."/>
            <person name="Grigoriev I."/>
        </authorList>
    </citation>
    <scope>NUCLEOTIDE SEQUENCE</scope>
    <source>
        <strain evidence="3">CBS 113818</strain>
    </source>
</reference>
<protein>
    <recommendedName>
        <fullName evidence="2">HTH CENPB-type domain-containing protein</fullName>
    </recommendedName>
</protein>
<dbReference type="Gene3D" id="1.10.10.60">
    <property type="entry name" value="Homeodomain-like"/>
    <property type="match status" value="1"/>
</dbReference>
<feature type="non-terminal residue" evidence="3">
    <location>
        <position position="132"/>
    </location>
</feature>
<dbReference type="InterPro" id="IPR006600">
    <property type="entry name" value="HTH_CenpB_DNA-bd_dom"/>
</dbReference>
<proteinExistence type="predicted"/>
<dbReference type="SUPFAM" id="SSF46689">
    <property type="entry name" value="Homeodomain-like"/>
    <property type="match status" value="1"/>
</dbReference>
<evidence type="ECO:0000259" key="2">
    <source>
        <dbReference type="PROSITE" id="PS51253"/>
    </source>
</evidence>
<organism evidence="3 4">
    <name type="scientific">Ophiobolus disseminans</name>
    <dbReference type="NCBI Taxonomy" id="1469910"/>
    <lineage>
        <taxon>Eukaryota</taxon>
        <taxon>Fungi</taxon>
        <taxon>Dikarya</taxon>
        <taxon>Ascomycota</taxon>
        <taxon>Pezizomycotina</taxon>
        <taxon>Dothideomycetes</taxon>
        <taxon>Pleosporomycetidae</taxon>
        <taxon>Pleosporales</taxon>
        <taxon>Pleosporineae</taxon>
        <taxon>Phaeosphaeriaceae</taxon>
        <taxon>Ophiobolus</taxon>
    </lineage>
</organism>
<evidence type="ECO:0000313" key="3">
    <source>
        <dbReference type="EMBL" id="KAF2823131.1"/>
    </source>
</evidence>
<keyword evidence="1" id="KW-0238">DNA-binding</keyword>
<dbReference type="OrthoDB" id="3942738at2759"/>
<dbReference type="InterPro" id="IPR009057">
    <property type="entry name" value="Homeodomain-like_sf"/>
</dbReference>
<feature type="domain" description="HTH CENPB-type" evidence="2">
    <location>
        <begin position="49"/>
        <end position="114"/>
    </location>
</feature>
<dbReference type="AlphaFoldDB" id="A0A6A6ZPT8"/>
<evidence type="ECO:0000256" key="1">
    <source>
        <dbReference type="ARBA" id="ARBA00023125"/>
    </source>
</evidence>
<accession>A0A6A6ZPT8</accession>
<sequence length="132" mass="15292">MGAIEDAIRTIESRVPGESFSYRKIAAIYGCSHSALSQRHQGITTSYSTKAQNQQSLHPQQEQELLRYIERLTRQGLPPTRPMIRRFASDIVKRELGKGWVDRFIQRYNIHLISRWATGIDRSRHQADSQLK</sequence>
<dbReference type="SMART" id="SM00674">
    <property type="entry name" value="CENPB"/>
    <property type="match status" value="1"/>
</dbReference>
<dbReference type="Pfam" id="PF03221">
    <property type="entry name" value="HTH_Tnp_Tc5"/>
    <property type="match status" value="1"/>
</dbReference>
<gene>
    <name evidence="3" type="ORF">CC86DRAFT_259839</name>
</gene>
<dbReference type="Proteomes" id="UP000799424">
    <property type="component" value="Unassembled WGS sequence"/>
</dbReference>
<dbReference type="PROSITE" id="PS51253">
    <property type="entry name" value="HTH_CENPB"/>
    <property type="match status" value="1"/>
</dbReference>
<dbReference type="EMBL" id="MU006233">
    <property type="protein sequence ID" value="KAF2823131.1"/>
    <property type="molecule type" value="Genomic_DNA"/>
</dbReference>